<evidence type="ECO:0000259" key="2">
    <source>
        <dbReference type="Pfam" id="PF08241"/>
    </source>
</evidence>
<reference evidence="3 4" key="1">
    <citation type="journal article" date="2010" name="Genome Biol. Evol.">
        <title>The sequence of a 1.8-mb bacterial linear plasmid reveals a rich evolutionary reservoir of secondary metabolic pathways.</title>
        <authorList>
            <person name="Medema M.H."/>
            <person name="Trefzer A."/>
            <person name="Kovalchuk A."/>
            <person name="van den Berg M."/>
            <person name="Mueller U."/>
            <person name="Heijne W."/>
            <person name="Wu L."/>
            <person name="Alam M.T."/>
            <person name="Ronning C.M."/>
            <person name="Nierman W.C."/>
            <person name="Bovenberg R.A.L."/>
            <person name="Breitling R."/>
            <person name="Takano E."/>
        </authorList>
    </citation>
    <scope>NUCLEOTIDE SEQUENCE [LARGE SCALE GENOMIC DNA]</scope>
    <source>
        <strain evidence="4">ATCC 27064 / DSM 738 / JCM 4710 / NBRC 13307 / NCIMB 12785 / NRRL 3585 / VKM Ac-602</strain>
        <plasmid evidence="3">pSCL4</plasmid>
    </source>
</reference>
<dbReference type="GeneID" id="93733986"/>
<keyword evidence="3" id="KW-0489">Methyltransferase</keyword>
<dbReference type="EMBL" id="CM000914">
    <property type="protein sequence ID" value="EFG04368.2"/>
    <property type="molecule type" value="Genomic_DNA"/>
</dbReference>
<evidence type="ECO:0000313" key="4">
    <source>
        <dbReference type="Proteomes" id="UP000002357"/>
    </source>
</evidence>
<dbReference type="InterPro" id="IPR050447">
    <property type="entry name" value="Erg6_SMT_methyltransf"/>
</dbReference>
<dbReference type="GO" id="GO:0032259">
    <property type="term" value="P:methylation"/>
    <property type="evidence" value="ECO:0007669"/>
    <property type="project" value="UniProtKB-KW"/>
</dbReference>
<gene>
    <name evidence="3" type="ORF">SCLAV_p0882</name>
</gene>
<dbReference type="GO" id="GO:0008757">
    <property type="term" value="F:S-adenosylmethionine-dependent methyltransferase activity"/>
    <property type="evidence" value="ECO:0007669"/>
    <property type="project" value="InterPro"/>
</dbReference>
<keyword evidence="4" id="KW-1185">Reference proteome</keyword>
<sequence length="291" mass="32742">MPQELAGELRVTAAQVGAWYDQFGDIYHQTLGESIHCGLWFPPDEPHPARVDLVSLSSEAQDRFTDYLIKTLDPHADQHVLDIGCGTGRSALRLSQQRGAKVTGVAISKVQIEHANRLAETHDLSDRLVFEHADAMHLPYEDESFDSAWAIESLCHMDRAKALREAYRVLRPGGDFLLLESVLTNPLTEAEATSLDTMLAANTPLWLPEFFELITRAGFETLELKDLSANLAMTMNVLELVCHDRREEFTRRFGAEFTELLMAGLPEARNITARKTRFFMLLLRKPPVPAN</sequence>
<dbReference type="Gene3D" id="3.40.50.150">
    <property type="entry name" value="Vaccinia Virus protein VP39"/>
    <property type="match status" value="1"/>
</dbReference>
<dbReference type="InterPro" id="IPR029063">
    <property type="entry name" value="SAM-dependent_MTases_sf"/>
</dbReference>
<proteinExistence type="predicted"/>
<dbReference type="AlphaFoldDB" id="D5SKC5"/>
<dbReference type="Proteomes" id="UP000002357">
    <property type="component" value="Plasmid pSCL4"/>
</dbReference>
<name>D5SKC5_STRCL</name>
<dbReference type="PANTHER" id="PTHR44068:SF11">
    <property type="entry name" value="GERANYL DIPHOSPHATE 2-C-METHYLTRANSFERASE"/>
    <property type="match status" value="1"/>
</dbReference>
<dbReference type="PANTHER" id="PTHR44068">
    <property type="entry name" value="ZGC:194242"/>
    <property type="match status" value="1"/>
</dbReference>
<feature type="domain" description="Methyltransferase type 11" evidence="2">
    <location>
        <begin position="81"/>
        <end position="177"/>
    </location>
</feature>
<keyword evidence="3" id="KW-0614">Plasmid</keyword>
<dbReference type="Pfam" id="PF08241">
    <property type="entry name" value="Methyltransf_11"/>
    <property type="match status" value="1"/>
</dbReference>
<dbReference type="InterPro" id="IPR013216">
    <property type="entry name" value="Methyltransf_11"/>
</dbReference>
<dbReference type="eggNOG" id="COG2230">
    <property type="taxonomic scope" value="Bacteria"/>
</dbReference>
<accession>D5SKC5</accession>
<keyword evidence="1 3" id="KW-0808">Transferase</keyword>
<organism evidence="3 4">
    <name type="scientific">Streptomyces clavuligerus</name>
    <dbReference type="NCBI Taxonomy" id="1901"/>
    <lineage>
        <taxon>Bacteria</taxon>
        <taxon>Bacillati</taxon>
        <taxon>Actinomycetota</taxon>
        <taxon>Actinomycetes</taxon>
        <taxon>Kitasatosporales</taxon>
        <taxon>Streptomycetaceae</taxon>
        <taxon>Streptomyces</taxon>
    </lineage>
</organism>
<evidence type="ECO:0000313" key="3">
    <source>
        <dbReference type="EMBL" id="EFG04368.2"/>
    </source>
</evidence>
<dbReference type="CDD" id="cd02440">
    <property type="entry name" value="AdoMet_MTases"/>
    <property type="match status" value="1"/>
</dbReference>
<protein>
    <submittedName>
        <fullName evidence="3">Methyltransferase type 11</fullName>
    </submittedName>
</protein>
<dbReference type="RefSeq" id="WP_003963340.1">
    <property type="nucleotide sequence ID" value="NZ_CM000914.1"/>
</dbReference>
<evidence type="ECO:0000256" key="1">
    <source>
        <dbReference type="ARBA" id="ARBA00022679"/>
    </source>
</evidence>
<dbReference type="SUPFAM" id="SSF53335">
    <property type="entry name" value="S-adenosyl-L-methionine-dependent methyltransferases"/>
    <property type="match status" value="1"/>
</dbReference>
<geneLocation type="plasmid" evidence="3 4">
    <name>pSCL4</name>
</geneLocation>